<dbReference type="Pfam" id="PF07799">
    <property type="entry name" value="DUF1643"/>
    <property type="match status" value="1"/>
</dbReference>
<protein>
    <submittedName>
        <fullName evidence="1">DUF1643 domain-containing protein</fullName>
    </submittedName>
</protein>
<keyword evidence="2" id="KW-1185">Reference proteome</keyword>
<gene>
    <name evidence="1" type="ORF">AB6N33_03840</name>
</gene>
<dbReference type="InterPro" id="IPR012441">
    <property type="entry name" value="DUF1643"/>
</dbReference>
<accession>A0ABV3Y8Y1</accession>
<organism evidence="1 2">
    <name type="scientific">Fusobacterium vincentii</name>
    <name type="common">Fusobacterium nucleatum subsp. vincentii</name>
    <dbReference type="NCBI Taxonomy" id="155615"/>
    <lineage>
        <taxon>Bacteria</taxon>
        <taxon>Fusobacteriati</taxon>
        <taxon>Fusobacteriota</taxon>
        <taxon>Fusobacteriia</taxon>
        <taxon>Fusobacteriales</taxon>
        <taxon>Fusobacteriaceae</taxon>
        <taxon>Fusobacterium</taxon>
    </lineage>
</organism>
<dbReference type="Proteomes" id="UP001560349">
    <property type="component" value="Unassembled WGS sequence"/>
</dbReference>
<proteinExistence type="predicted"/>
<name>A0ABV3Y8Y1_FUSVC</name>
<dbReference type="EMBL" id="JBFTFB010000001">
    <property type="protein sequence ID" value="MEX6454573.1"/>
    <property type="molecule type" value="Genomic_DNA"/>
</dbReference>
<evidence type="ECO:0000313" key="1">
    <source>
        <dbReference type="EMBL" id="MEX6454573.1"/>
    </source>
</evidence>
<comment type="caution">
    <text evidence="1">The sequence shown here is derived from an EMBL/GenBank/DDBJ whole genome shotgun (WGS) entry which is preliminary data.</text>
</comment>
<dbReference type="RefSeq" id="WP_340627118.1">
    <property type="nucleotide sequence ID" value="NZ_JBFTFB010000001.1"/>
</dbReference>
<reference evidence="1 2" key="1">
    <citation type="submission" date="2024-07" db="EMBL/GenBank/DDBJ databases">
        <authorList>
            <person name="Vancuren S.J."/>
            <person name="Robinson A."/>
            <person name="Cochrane K."/>
            <person name="Allen-Vercoe E."/>
        </authorList>
    </citation>
    <scope>NUCLEOTIDE SEQUENCE [LARGE SCALE GENOMIC DNA]</scope>
    <source>
        <strain evidence="1 2">2-A-13</strain>
    </source>
</reference>
<sequence length="224" mass="26155">MKRFLTKFKKSVIILKKQVIFINIGGIKIKTEYYIDEKYFYNGNDGERFILGEVTASNPLICFGVNPSKAKVINNELKTDPTILKIKEIIKKNNYDGWIMLNLYPEVTPKPEELKDFKTELHKKNIDKIKEILKKYPNSGILACWGNLINKRDYLKYCLKGLKKDNFKDYSLLGEVNGIIEITKNRKWYHIGSLTKKGNPRHPLYVSIDANLEVFNIENYIENL</sequence>
<evidence type="ECO:0000313" key="2">
    <source>
        <dbReference type="Proteomes" id="UP001560349"/>
    </source>
</evidence>